<dbReference type="SUPFAM" id="SSF46785">
    <property type="entry name" value="Winged helix' DNA-binding domain"/>
    <property type="match status" value="1"/>
</dbReference>
<dbReference type="InterPro" id="IPR036390">
    <property type="entry name" value="WH_DNA-bd_sf"/>
</dbReference>
<reference evidence="2" key="1">
    <citation type="submission" date="2019-11" db="EMBL/GenBank/DDBJ databases">
        <authorList>
            <person name="Feng L."/>
        </authorList>
    </citation>
    <scope>NUCLEOTIDE SEQUENCE</scope>
    <source>
        <strain evidence="2">EMassiliensisLFYP7</strain>
    </source>
</reference>
<dbReference type="PANTHER" id="PTHR18964">
    <property type="entry name" value="ROK (REPRESSOR, ORF, KINASE) FAMILY"/>
    <property type="match status" value="1"/>
</dbReference>
<gene>
    <name evidence="2" type="primary">nagC_5</name>
    <name evidence="2" type="ORF">EMLFYP7_04430</name>
</gene>
<name>A0A6N3HXI7_9ENTR</name>
<dbReference type="AlphaFoldDB" id="A0A6N3HXI7"/>
<sequence length="392" mass="43417">MDNTPVTDFLAHLPLTRPVLNDRERVFLAVLQGRVSSRSEATKRLSIRSSTVSEYVAELLDKGLLTEQISARSGRGRPLRSLGVHANRLVTIVFQVISQSVHAFMVNLSAEIVGHAKAEAPPDSDNQSLSAIFLQLYQAVLIKRPSGAELAGIVFSPGGVIDRNTHRWIHASRWPKMHNLDIQRLFSSEKYPISLSRTLDNELRIHLLLQPQSTLLLHWGYGVGFAFGQSSDRIVEGGSAFGEIGHWRVTDEGTSCHCGQSGCLETVTALWAIGPRLLGEDFHAGDDEEHIASMLKESDFTDNDLINQAIEHMSTAVSNVCRVFFPDRLVVSGPFVQNPQIWQAFCERFEQKNRFFGHEIRSVSVSQISRDLGIYGAALPVLEQGLAALLTD</sequence>
<dbReference type="Pfam" id="PF00480">
    <property type="entry name" value="ROK"/>
    <property type="match status" value="1"/>
</dbReference>
<dbReference type="SUPFAM" id="SSF53067">
    <property type="entry name" value="Actin-like ATPase domain"/>
    <property type="match status" value="1"/>
</dbReference>
<dbReference type="PANTHER" id="PTHR18964:SF149">
    <property type="entry name" value="BIFUNCTIONAL UDP-N-ACETYLGLUCOSAMINE 2-EPIMERASE_N-ACETYLMANNOSAMINE KINASE"/>
    <property type="match status" value="1"/>
</dbReference>
<dbReference type="InterPro" id="IPR036388">
    <property type="entry name" value="WH-like_DNA-bd_sf"/>
</dbReference>
<dbReference type="Gene3D" id="1.10.10.10">
    <property type="entry name" value="Winged helix-like DNA-binding domain superfamily/Winged helix DNA-binding domain"/>
    <property type="match status" value="1"/>
</dbReference>
<proteinExistence type="inferred from homology"/>
<dbReference type="Gene3D" id="3.30.420.40">
    <property type="match status" value="2"/>
</dbReference>
<evidence type="ECO:0000313" key="2">
    <source>
        <dbReference type="EMBL" id="VYU80403.1"/>
    </source>
</evidence>
<dbReference type="InterPro" id="IPR000600">
    <property type="entry name" value="ROK"/>
</dbReference>
<evidence type="ECO:0000256" key="1">
    <source>
        <dbReference type="ARBA" id="ARBA00006479"/>
    </source>
</evidence>
<organism evidence="2">
    <name type="scientific">Phytobacter massiliensis</name>
    <dbReference type="NCBI Taxonomy" id="1485952"/>
    <lineage>
        <taxon>Bacteria</taxon>
        <taxon>Pseudomonadati</taxon>
        <taxon>Pseudomonadota</taxon>
        <taxon>Gammaproteobacteria</taxon>
        <taxon>Enterobacterales</taxon>
        <taxon>Enterobacteriaceae</taxon>
        <taxon>Phytobacter</taxon>
    </lineage>
</organism>
<dbReference type="RefSeq" id="WP_421957908.1">
    <property type="nucleotide sequence ID" value="NZ_CACRTZ010000037.1"/>
</dbReference>
<protein>
    <submittedName>
        <fullName evidence="2">N-acetylglucosamine repressor</fullName>
    </submittedName>
</protein>
<dbReference type="InterPro" id="IPR043129">
    <property type="entry name" value="ATPase_NBD"/>
</dbReference>
<dbReference type="EMBL" id="CACRTZ010000037">
    <property type="protein sequence ID" value="VYU80403.1"/>
    <property type="molecule type" value="Genomic_DNA"/>
</dbReference>
<accession>A0A6N3HXI7</accession>
<comment type="similarity">
    <text evidence="1">Belongs to the ROK (NagC/XylR) family.</text>
</comment>